<protein>
    <submittedName>
        <fullName evidence="1">Uncharacterized protein</fullName>
    </submittedName>
</protein>
<gene>
    <name evidence="1" type="ORF">FHR36_007750</name>
</gene>
<dbReference type="Pfam" id="PF21997">
    <property type="entry name" value="DUF6928"/>
    <property type="match status" value="1"/>
</dbReference>
<name>A0ABT1JBM0_9ACTN</name>
<evidence type="ECO:0000313" key="2">
    <source>
        <dbReference type="Proteomes" id="UP001206483"/>
    </source>
</evidence>
<keyword evidence="2" id="KW-1185">Reference proteome</keyword>
<comment type="caution">
    <text evidence="1">The sequence shown here is derived from an EMBL/GenBank/DDBJ whole genome shotgun (WGS) entry which is preliminary data.</text>
</comment>
<organism evidence="1 2">
    <name type="scientific">Kitasatospora paracochleata</name>
    <dbReference type="NCBI Taxonomy" id="58354"/>
    <lineage>
        <taxon>Bacteria</taxon>
        <taxon>Bacillati</taxon>
        <taxon>Actinomycetota</taxon>
        <taxon>Actinomycetes</taxon>
        <taxon>Kitasatosporales</taxon>
        <taxon>Streptomycetaceae</taxon>
        <taxon>Kitasatospora</taxon>
    </lineage>
</organism>
<dbReference type="Proteomes" id="UP001206483">
    <property type="component" value="Unassembled WGS sequence"/>
</dbReference>
<dbReference type="InterPro" id="IPR053847">
    <property type="entry name" value="DUF6928"/>
</dbReference>
<reference evidence="1 2" key="1">
    <citation type="submission" date="2022-06" db="EMBL/GenBank/DDBJ databases">
        <title>Sequencing the genomes of 1000 actinobacteria strains.</title>
        <authorList>
            <person name="Klenk H.-P."/>
        </authorList>
    </citation>
    <scope>NUCLEOTIDE SEQUENCE [LARGE SCALE GENOMIC DNA]</scope>
    <source>
        <strain evidence="1 2">DSM 41656</strain>
    </source>
</reference>
<dbReference type="EMBL" id="JAMZDX010000009">
    <property type="protein sequence ID" value="MCP2314549.1"/>
    <property type="molecule type" value="Genomic_DNA"/>
</dbReference>
<sequence>MGRVEDIGEPLPFEARYWAADRRAATVPWPDRAEDPDALPFHALRLGVDALRALCGLALDGPPEPADVDGAAIGLHGFLVRGPIAS</sequence>
<accession>A0ABT1JBM0</accession>
<proteinExistence type="predicted"/>
<evidence type="ECO:0000313" key="1">
    <source>
        <dbReference type="EMBL" id="MCP2314549.1"/>
    </source>
</evidence>